<proteinExistence type="predicted"/>
<dbReference type="OrthoDB" id="7476630at2"/>
<evidence type="ECO:0000256" key="1">
    <source>
        <dbReference type="SAM" id="MobiDB-lite"/>
    </source>
</evidence>
<dbReference type="RefSeq" id="WP_052464475.1">
    <property type="nucleotide sequence ID" value="NZ_AP014648.1"/>
</dbReference>
<dbReference type="Pfam" id="PF20057">
    <property type="entry name" value="DUF6456"/>
    <property type="match status" value="1"/>
</dbReference>
<accession>A0A0A8K7P6</accession>
<dbReference type="STRING" id="1384459.GL4_2590"/>
<feature type="domain" description="DUF6456" evidence="2">
    <location>
        <begin position="116"/>
        <end position="252"/>
    </location>
</feature>
<dbReference type="InterPro" id="IPR045599">
    <property type="entry name" value="DUF6456"/>
</dbReference>
<protein>
    <recommendedName>
        <fullName evidence="2">DUF6456 domain-containing protein</fullName>
    </recommendedName>
</protein>
<evidence type="ECO:0000313" key="3">
    <source>
        <dbReference type="EMBL" id="BAQ18024.1"/>
    </source>
</evidence>
<sequence>MSARHARRLDTTPATPHRRLLHRLAGGAVLVEDDKGGFRLSDAGRIVVKSVDRDLVKACIAADLLERTNRGMVLSDEGHARVRRNGAEGFEPFRAQHQRRSRDMREVDGTRQSVLLNDGESPLGWLRSRKDRSGRPLIGQEQFEAGERLRADYWFAQMNPRVTANWSVAEPASRSRREAPTDPAALRDEVLAAKDRVMRALAAVGPEISGVLVDICCELKGLEEAEKENGWPQRAGKVVLQIALTRLAKHYGLIANDDDRKRKFRKWGQPGYRPRIDGIADGTDQS</sequence>
<dbReference type="Proteomes" id="UP000031643">
    <property type="component" value="Chromosome"/>
</dbReference>
<gene>
    <name evidence="3" type="ORF">GL4_2590</name>
</gene>
<evidence type="ECO:0000313" key="4">
    <source>
        <dbReference type="Proteomes" id="UP000031643"/>
    </source>
</evidence>
<dbReference type="EMBL" id="AP014648">
    <property type="protein sequence ID" value="BAQ18024.1"/>
    <property type="molecule type" value="Genomic_DNA"/>
</dbReference>
<dbReference type="AlphaFoldDB" id="A0A0A8K7P6"/>
<dbReference type="HOGENOM" id="CLU_070806_0_1_5"/>
<reference evidence="3 4" key="1">
    <citation type="submission" date="2014-09" db="EMBL/GenBank/DDBJ databases">
        <title>Genome sequencing of Methyloceanibacter caenitepidi Gela4.</title>
        <authorList>
            <person name="Takeuchi M."/>
            <person name="Susumu S."/>
            <person name="Kamagata Y."/>
            <person name="Oshima K."/>
            <person name="Hattori M."/>
            <person name="Iwasaki W."/>
        </authorList>
    </citation>
    <scope>NUCLEOTIDE SEQUENCE [LARGE SCALE GENOMIC DNA]</scope>
    <source>
        <strain evidence="3 4">Gela4</strain>
    </source>
</reference>
<keyword evidence="4" id="KW-1185">Reference proteome</keyword>
<name>A0A0A8K7P6_9HYPH</name>
<evidence type="ECO:0000259" key="2">
    <source>
        <dbReference type="Pfam" id="PF20057"/>
    </source>
</evidence>
<dbReference type="KEGG" id="mcg:GL4_2590"/>
<organism evidence="3 4">
    <name type="scientific">Methyloceanibacter caenitepidi</name>
    <dbReference type="NCBI Taxonomy" id="1384459"/>
    <lineage>
        <taxon>Bacteria</taxon>
        <taxon>Pseudomonadati</taxon>
        <taxon>Pseudomonadota</taxon>
        <taxon>Alphaproteobacteria</taxon>
        <taxon>Hyphomicrobiales</taxon>
        <taxon>Hyphomicrobiaceae</taxon>
        <taxon>Methyloceanibacter</taxon>
    </lineage>
</organism>
<feature type="region of interest" description="Disordered" evidence="1">
    <location>
        <begin position="265"/>
        <end position="286"/>
    </location>
</feature>